<dbReference type="Proteomes" id="UP001056120">
    <property type="component" value="Linkage Group LG26"/>
</dbReference>
<sequence length="102" mass="11742">MKQCLLLKQLAHSDFDVDRAKLIHSVINEITEDDVNDLSDQIREQKEELIKAITDARYSLGSNAVYKNGSARQNVNQDEHEHHEQKSYYGDRDTNSLGKVKK</sequence>
<gene>
    <name evidence="1" type="ORF">L1987_78295</name>
</gene>
<evidence type="ECO:0000313" key="1">
    <source>
        <dbReference type="EMBL" id="KAI3695300.1"/>
    </source>
</evidence>
<name>A0ACB8ZC96_9ASTR</name>
<reference evidence="2" key="1">
    <citation type="journal article" date="2022" name="Mol. Ecol. Resour.">
        <title>The genomes of chicory, endive, great burdock and yacon provide insights into Asteraceae palaeo-polyploidization history and plant inulin production.</title>
        <authorList>
            <person name="Fan W."/>
            <person name="Wang S."/>
            <person name="Wang H."/>
            <person name="Wang A."/>
            <person name="Jiang F."/>
            <person name="Liu H."/>
            <person name="Zhao H."/>
            <person name="Xu D."/>
            <person name="Zhang Y."/>
        </authorList>
    </citation>
    <scope>NUCLEOTIDE SEQUENCE [LARGE SCALE GENOMIC DNA]</scope>
    <source>
        <strain evidence="2">cv. Yunnan</strain>
    </source>
</reference>
<comment type="caution">
    <text evidence="1">The sequence shown here is derived from an EMBL/GenBank/DDBJ whole genome shotgun (WGS) entry which is preliminary data.</text>
</comment>
<reference evidence="1 2" key="2">
    <citation type="journal article" date="2022" name="Mol. Ecol. Resour.">
        <title>The genomes of chicory, endive, great burdock and yacon provide insights into Asteraceae paleo-polyploidization history and plant inulin production.</title>
        <authorList>
            <person name="Fan W."/>
            <person name="Wang S."/>
            <person name="Wang H."/>
            <person name="Wang A."/>
            <person name="Jiang F."/>
            <person name="Liu H."/>
            <person name="Zhao H."/>
            <person name="Xu D."/>
            <person name="Zhang Y."/>
        </authorList>
    </citation>
    <scope>NUCLEOTIDE SEQUENCE [LARGE SCALE GENOMIC DNA]</scope>
    <source>
        <strain evidence="2">cv. Yunnan</strain>
        <tissue evidence="1">Leaves</tissue>
    </source>
</reference>
<dbReference type="EMBL" id="CM042043">
    <property type="protein sequence ID" value="KAI3695300.1"/>
    <property type="molecule type" value="Genomic_DNA"/>
</dbReference>
<keyword evidence="2" id="KW-1185">Reference proteome</keyword>
<proteinExistence type="predicted"/>
<protein>
    <submittedName>
        <fullName evidence="1">Uncharacterized protein</fullName>
    </submittedName>
</protein>
<organism evidence="1 2">
    <name type="scientific">Smallanthus sonchifolius</name>
    <dbReference type="NCBI Taxonomy" id="185202"/>
    <lineage>
        <taxon>Eukaryota</taxon>
        <taxon>Viridiplantae</taxon>
        <taxon>Streptophyta</taxon>
        <taxon>Embryophyta</taxon>
        <taxon>Tracheophyta</taxon>
        <taxon>Spermatophyta</taxon>
        <taxon>Magnoliopsida</taxon>
        <taxon>eudicotyledons</taxon>
        <taxon>Gunneridae</taxon>
        <taxon>Pentapetalae</taxon>
        <taxon>asterids</taxon>
        <taxon>campanulids</taxon>
        <taxon>Asterales</taxon>
        <taxon>Asteraceae</taxon>
        <taxon>Asteroideae</taxon>
        <taxon>Heliantheae alliance</taxon>
        <taxon>Millerieae</taxon>
        <taxon>Smallanthus</taxon>
    </lineage>
</organism>
<evidence type="ECO:0000313" key="2">
    <source>
        <dbReference type="Proteomes" id="UP001056120"/>
    </source>
</evidence>
<accession>A0ACB8ZC96</accession>